<protein>
    <recommendedName>
        <fullName evidence="2">Urease accessory protein UreH-like transmembrane domain-containing protein</fullName>
    </recommendedName>
</protein>
<organism evidence="3 4">
    <name type="scientific">Mucilaginibacter pineti</name>
    <dbReference type="NCBI Taxonomy" id="1391627"/>
    <lineage>
        <taxon>Bacteria</taxon>
        <taxon>Pseudomonadati</taxon>
        <taxon>Bacteroidota</taxon>
        <taxon>Sphingobacteriia</taxon>
        <taxon>Sphingobacteriales</taxon>
        <taxon>Sphingobacteriaceae</taxon>
        <taxon>Mucilaginibacter</taxon>
    </lineage>
</organism>
<evidence type="ECO:0000313" key="4">
    <source>
        <dbReference type="Proteomes" id="UP000199072"/>
    </source>
</evidence>
<feature type="transmembrane region" description="Helical" evidence="1">
    <location>
        <begin position="126"/>
        <end position="148"/>
    </location>
</feature>
<feature type="domain" description="Urease accessory protein UreH-like transmembrane" evidence="2">
    <location>
        <begin position="6"/>
        <end position="203"/>
    </location>
</feature>
<feature type="transmembrane region" description="Helical" evidence="1">
    <location>
        <begin position="160"/>
        <end position="181"/>
    </location>
</feature>
<dbReference type="RefSeq" id="WP_091146688.1">
    <property type="nucleotide sequence ID" value="NZ_FNAI01000002.1"/>
</dbReference>
<dbReference type="OrthoDB" id="594443at2"/>
<feature type="transmembrane region" description="Helical" evidence="1">
    <location>
        <begin position="193"/>
        <end position="213"/>
    </location>
</feature>
<dbReference type="STRING" id="1391627.SAMN05216464_102526"/>
<dbReference type="EMBL" id="FNAI01000002">
    <property type="protein sequence ID" value="SDD77198.1"/>
    <property type="molecule type" value="Genomic_DNA"/>
</dbReference>
<dbReference type="AlphaFoldDB" id="A0A1G6XG56"/>
<dbReference type="InterPro" id="IPR039447">
    <property type="entry name" value="UreH-like_TM_dom"/>
</dbReference>
<keyword evidence="1" id="KW-0812">Transmembrane</keyword>
<dbReference type="PANTHER" id="PTHR42208">
    <property type="entry name" value="HEAVY METAL TRANSPORTER-RELATED"/>
    <property type="match status" value="1"/>
</dbReference>
<keyword evidence="1" id="KW-1133">Transmembrane helix</keyword>
<evidence type="ECO:0000313" key="3">
    <source>
        <dbReference type="EMBL" id="SDD77198.1"/>
    </source>
</evidence>
<dbReference type="Proteomes" id="UP000199072">
    <property type="component" value="Unassembled WGS sequence"/>
</dbReference>
<evidence type="ECO:0000256" key="1">
    <source>
        <dbReference type="SAM" id="Phobius"/>
    </source>
</evidence>
<dbReference type="PANTHER" id="PTHR42208:SF1">
    <property type="entry name" value="HEAVY METAL TRANSPORTER"/>
    <property type="match status" value="1"/>
</dbReference>
<reference evidence="3 4" key="1">
    <citation type="submission" date="2016-10" db="EMBL/GenBank/DDBJ databases">
        <authorList>
            <person name="de Groot N.N."/>
        </authorList>
    </citation>
    <scope>NUCLEOTIDE SEQUENCE [LARGE SCALE GENOMIC DNA]</scope>
    <source>
        <strain evidence="3 4">47C3B</strain>
    </source>
</reference>
<name>A0A1G6XG56_9SPHI</name>
<proteinExistence type="predicted"/>
<keyword evidence="4" id="KW-1185">Reference proteome</keyword>
<gene>
    <name evidence="3" type="ORF">SAMN05216464_102526</name>
</gene>
<accession>A0A1G6XG56</accession>
<sequence length="229" mass="25118">MSSNSIAFFIGLFGSVHCIGMCGPLALAIPSFQTKWWFIVSDKLLYNVGRVITYSFLGLLVGFLGKQLWLAGLQQGVSLLSGMFIIMAGLSRLFKIRFSKKAGISKLMLPFMQLLNYALQHKAGHLLVGVLNGFLPCGFVYLALVGAINTTSPISAAQYMFWFGMGTFPLMLLATVSAGFVGPVIRRRINRTMPYLMVCLGFWFILRGLNLNIPYLSPSVQSSGIGVCH</sequence>
<feature type="transmembrane region" description="Helical" evidence="1">
    <location>
        <begin position="76"/>
        <end position="94"/>
    </location>
</feature>
<keyword evidence="1" id="KW-0472">Membrane</keyword>
<feature type="transmembrane region" description="Helical" evidence="1">
    <location>
        <begin position="6"/>
        <end position="32"/>
    </location>
</feature>
<evidence type="ECO:0000259" key="2">
    <source>
        <dbReference type="Pfam" id="PF13386"/>
    </source>
</evidence>
<dbReference type="Pfam" id="PF13386">
    <property type="entry name" value="DsbD_2"/>
    <property type="match status" value="1"/>
</dbReference>